<comment type="caution">
    <text evidence="2">The sequence shown here is derived from an EMBL/GenBank/DDBJ whole genome shotgun (WGS) entry which is preliminary data.</text>
</comment>
<evidence type="ECO:0000256" key="1">
    <source>
        <dbReference type="SAM" id="MobiDB-lite"/>
    </source>
</evidence>
<gene>
    <name evidence="2" type="ORF">NDU88_009770</name>
</gene>
<name>A0AAV7QSJ2_PLEWA</name>
<reference evidence="2" key="1">
    <citation type="journal article" date="2022" name="bioRxiv">
        <title>Sequencing and chromosome-scale assembly of the giantPleurodeles waltlgenome.</title>
        <authorList>
            <person name="Brown T."/>
            <person name="Elewa A."/>
            <person name="Iarovenko S."/>
            <person name="Subramanian E."/>
            <person name="Araus A.J."/>
            <person name="Petzold A."/>
            <person name="Susuki M."/>
            <person name="Suzuki K.-i.T."/>
            <person name="Hayashi T."/>
            <person name="Toyoda A."/>
            <person name="Oliveira C."/>
            <person name="Osipova E."/>
            <person name="Leigh N.D."/>
            <person name="Simon A."/>
            <person name="Yun M.H."/>
        </authorList>
    </citation>
    <scope>NUCLEOTIDE SEQUENCE</scope>
    <source>
        <strain evidence="2">20211129_DDA</strain>
        <tissue evidence="2">Liver</tissue>
    </source>
</reference>
<feature type="region of interest" description="Disordered" evidence="1">
    <location>
        <begin position="1"/>
        <end position="103"/>
    </location>
</feature>
<evidence type="ECO:0000313" key="2">
    <source>
        <dbReference type="EMBL" id="KAJ1143461.1"/>
    </source>
</evidence>
<organism evidence="2 3">
    <name type="scientific">Pleurodeles waltl</name>
    <name type="common">Iberian ribbed newt</name>
    <dbReference type="NCBI Taxonomy" id="8319"/>
    <lineage>
        <taxon>Eukaryota</taxon>
        <taxon>Metazoa</taxon>
        <taxon>Chordata</taxon>
        <taxon>Craniata</taxon>
        <taxon>Vertebrata</taxon>
        <taxon>Euteleostomi</taxon>
        <taxon>Amphibia</taxon>
        <taxon>Batrachia</taxon>
        <taxon>Caudata</taxon>
        <taxon>Salamandroidea</taxon>
        <taxon>Salamandridae</taxon>
        <taxon>Pleurodelinae</taxon>
        <taxon>Pleurodeles</taxon>
    </lineage>
</organism>
<protein>
    <submittedName>
        <fullName evidence="2">Uncharacterized protein</fullName>
    </submittedName>
</protein>
<feature type="compositionally biased region" description="Basic and acidic residues" evidence="1">
    <location>
        <begin position="80"/>
        <end position="102"/>
    </location>
</feature>
<dbReference type="AlphaFoldDB" id="A0AAV7QSJ2"/>
<feature type="compositionally biased region" description="Basic and acidic residues" evidence="1">
    <location>
        <begin position="38"/>
        <end position="50"/>
    </location>
</feature>
<proteinExistence type="predicted"/>
<dbReference type="EMBL" id="JANPWB010000010">
    <property type="protein sequence ID" value="KAJ1143461.1"/>
    <property type="molecule type" value="Genomic_DNA"/>
</dbReference>
<dbReference type="Proteomes" id="UP001066276">
    <property type="component" value="Chromosome 6"/>
</dbReference>
<accession>A0AAV7QSJ2</accession>
<keyword evidence="3" id="KW-1185">Reference proteome</keyword>
<sequence length="174" mass="19771">MMAQTLNAKCKKESVEKGERKQHTMSGGKAVPSPTNTKPDHMISKEEQKGDQTLQRPSRKRTRQRKEAFYIRRKINKAQAEQKDDITINSKAEESDMEDKGGSLEGSMVVFLEDLKRLHPKVSEMPEQRVDEYDEEAIEWVNVPEVVAKILFGIAEEEAPATGDLQGAQHHKLE</sequence>
<feature type="compositionally biased region" description="Basic and acidic residues" evidence="1">
    <location>
        <begin position="10"/>
        <end position="22"/>
    </location>
</feature>
<evidence type="ECO:0000313" key="3">
    <source>
        <dbReference type="Proteomes" id="UP001066276"/>
    </source>
</evidence>